<organism evidence="1 2">
    <name type="scientific">Roseovarius marisflavi</name>
    <dbReference type="NCBI Taxonomy" id="1054996"/>
    <lineage>
        <taxon>Bacteria</taxon>
        <taxon>Pseudomonadati</taxon>
        <taxon>Pseudomonadota</taxon>
        <taxon>Alphaproteobacteria</taxon>
        <taxon>Rhodobacterales</taxon>
        <taxon>Roseobacteraceae</taxon>
        <taxon>Roseovarius</taxon>
    </lineage>
</organism>
<name>A0A1M7DKB1_9RHOB</name>
<dbReference type="Gene3D" id="2.40.128.130">
    <property type="entry name" value="Autotransporter beta-domain"/>
    <property type="match status" value="1"/>
</dbReference>
<dbReference type="SUPFAM" id="SSF103515">
    <property type="entry name" value="Autotransporter"/>
    <property type="match status" value="1"/>
</dbReference>
<evidence type="ECO:0008006" key="3">
    <source>
        <dbReference type="Google" id="ProtNLM"/>
    </source>
</evidence>
<dbReference type="InterPro" id="IPR036709">
    <property type="entry name" value="Autotransporte_beta_dom_sf"/>
</dbReference>
<dbReference type="EMBL" id="FRBN01000042">
    <property type="protein sequence ID" value="SHL79793.1"/>
    <property type="molecule type" value="Genomic_DNA"/>
</dbReference>
<dbReference type="AlphaFoldDB" id="A0A1M7DKB1"/>
<proteinExistence type="predicted"/>
<evidence type="ECO:0000313" key="2">
    <source>
        <dbReference type="Proteomes" id="UP000184191"/>
    </source>
</evidence>
<reference evidence="2" key="1">
    <citation type="submission" date="2016-11" db="EMBL/GenBank/DDBJ databases">
        <authorList>
            <person name="Varghese N."/>
            <person name="Submissions S."/>
        </authorList>
    </citation>
    <scope>NUCLEOTIDE SEQUENCE [LARGE SCALE GENOMIC DNA]</scope>
    <source>
        <strain evidence="2">DSM 29327</strain>
    </source>
</reference>
<keyword evidence="2" id="KW-1185">Reference proteome</keyword>
<evidence type="ECO:0000313" key="1">
    <source>
        <dbReference type="EMBL" id="SHL79793.1"/>
    </source>
</evidence>
<protein>
    <recommendedName>
        <fullName evidence="3">Autotransporter domain-containing protein</fullName>
    </recommendedName>
</protein>
<accession>A0A1M7DKB1</accession>
<dbReference type="Proteomes" id="UP000184191">
    <property type="component" value="Unassembled WGS sequence"/>
</dbReference>
<gene>
    <name evidence="1" type="ORF">SAMN05444414_14224</name>
</gene>
<sequence>MTDIDDSTVSKAETSSYLVGIYGGYGFSANVQIDGYLAYSGVDYDVNTTSFDTDRWLAGFAISDQVAIASGTLEHRVRFFGSWEDFPAGVAGIPGGTTEQYRVSVGMRHEWNAMLPETYMRPWASLDLEYGRHEDTNNLQSDFVAPRLGIGLSGSAGPGNLSASLDVGRTASNVVDSGLEISYNMAF</sequence>